<dbReference type="SUPFAM" id="SSF51445">
    <property type="entry name" value="(Trans)glycosidases"/>
    <property type="match status" value="1"/>
</dbReference>
<dbReference type="Pfam" id="PF00128">
    <property type="entry name" value="Alpha-amylase"/>
    <property type="match status" value="1"/>
</dbReference>
<dbReference type="Gene3D" id="2.60.40.1180">
    <property type="entry name" value="Golgi alpha-mannosidase II"/>
    <property type="match status" value="1"/>
</dbReference>
<name>A0A7W3SP51_9BACL</name>
<gene>
    <name evidence="7" type="ORF">FHR92_000079</name>
</gene>
<keyword evidence="8" id="KW-1185">Reference proteome</keyword>
<dbReference type="InterPro" id="IPR017853">
    <property type="entry name" value="GH"/>
</dbReference>
<dbReference type="EC" id="3.2.1.1" evidence="5"/>
<dbReference type="Gene3D" id="3.90.400.10">
    <property type="entry name" value="Oligo-1,6-glucosidase, Domain 2"/>
    <property type="match status" value="1"/>
</dbReference>
<dbReference type="CDD" id="cd11316">
    <property type="entry name" value="AmyAc_bac2_AmyA"/>
    <property type="match status" value="1"/>
</dbReference>
<comment type="caution">
    <text evidence="7">The sequence shown here is derived from an EMBL/GenBank/DDBJ whole genome shotgun (WGS) entry which is preliminary data.</text>
</comment>
<dbReference type="PRINTS" id="PR00110">
    <property type="entry name" value="ALPHAAMYLASE"/>
</dbReference>
<accession>A0A7W3SP51</accession>
<reference evidence="7 8" key="1">
    <citation type="submission" date="2020-08" db="EMBL/GenBank/DDBJ databases">
        <title>Genomic Encyclopedia of Type Strains, Phase III (KMG-III): the genomes of soil and plant-associated and newly described type strains.</title>
        <authorList>
            <person name="Whitman W."/>
        </authorList>
    </citation>
    <scope>NUCLEOTIDE SEQUENCE [LARGE SCALE GENOMIC DNA]</scope>
    <source>
        <strain evidence="7 8">CECT 8693</strain>
    </source>
</reference>
<dbReference type="GO" id="GO:0009313">
    <property type="term" value="P:oligosaccharide catabolic process"/>
    <property type="evidence" value="ECO:0007669"/>
    <property type="project" value="TreeGrafter"/>
</dbReference>
<dbReference type="GO" id="GO:0004556">
    <property type="term" value="F:alpha-amylase activity"/>
    <property type="evidence" value="ECO:0007669"/>
    <property type="project" value="UniProtKB-UniRule"/>
</dbReference>
<dbReference type="InterPro" id="IPR045857">
    <property type="entry name" value="O16G_dom_2"/>
</dbReference>
<evidence type="ECO:0000256" key="5">
    <source>
        <dbReference type="RuleBase" id="RU361134"/>
    </source>
</evidence>
<dbReference type="AlphaFoldDB" id="A0A7W3SP51"/>
<dbReference type="Gene3D" id="3.20.20.80">
    <property type="entry name" value="Glycosidases"/>
    <property type="match status" value="1"/>
</dbReference>
<evidence type="ECO:0000256" key="2">
    <source>
        <dbReference type="ARBA" id="ARBA00022801"/>
    </source>
</evidence>
<dbReference type="GO" id="GO:0043169">
    <property type="term" value="F:cation binding"/>
    <property type="evidence" value="ECO:0007669"/>
    <property type="project" value="InterPro"/>
</dbReference>
<dbReference type="PROSITE" id="PS51257">
    <property type="entry name" value="PROKAR_LIPOPROTEIN"/>
    <property type="match status" value="1"/>
</dbReference>
<comment type="catalytic activity">
    <reaction evidence="5">
        <text>Endohydrolysis of (1-&gt;4)-alpha-D-glucosidic linkages in polysaccharides containing three or more (1-&gt;4)-alpha-linked D-glucose units.</text>
        <dbReference type="EC" id="3.2.1.1"/>
    </reaction>
</comment>
<evidence type="ECO:0000313" key="7">
    <source>
        <dbReference type="EMBL" id="MBA9083636.1"/>
    </source>
</evidence>
<evidence type="ECO:0000256" key="1">
    <source>
        <dbReference type="ARBA" id="ARBA00008061"/>
    </source>
</evidence>
<proteinExistence type="inferred from homology"/>
<comment type="similarity">
    <text evidence="1 4">Belongs to the glycosyl hydrolase 13 family.</text>
</comment>
<dbReference type="InterPro" id="IPR056300">
    <property type="entry name" value="SusG-like_C"/>
</dbReference>
<keyword evidence="5" id="KW-0119">Carbohydrate metabolism</keyword>
<organism evidence="7 8">
    <name type="scientific">Fontibacillus solani</name>
    <dbReference type="NCBI Taxonomy" id="1572857"/>
    <lineage>
        <taxon>Bacteria</taxon>
        <taxon>Bacillati</taxon>
        <taxon>Bacillota</taxon>
        <taxon>Bacilli</taxon>
        <taxon>Bacillales</taxon>
        <taxon>Paenibacillaceae</taxon>
        <taxon>Fontibacillus</taxon>
    </lineage>
</organism>
<dbReference type="InterPro" id="IPR006047">
    <property type="entry name" value="GH13_cat_dom"/>
</dbReference>
<evidence type="ECO:0000256" key="4">
    <source>
        <dbReference type="RuleBase" id="RU003615"/>
    </source>
</evidence>
<dbReference type="InterPro" id="IPR006046">
    <property type="entry name" value="Alpha_amylase"/>
</dbReference>
<dbReference type="SMART" id="SM00642">
    <property type="entry name" value="Aamy"/>
    <property type="match status" value="1"/>
</dbReference>
<evidence type="ECO:0000259" key="6">
    <source>
        <dbReference type="SMART" id="SM00642"/>
    </source>
</evidence>
<sequence length="575" mass="64073">MLFIKKASPLSHHSLKWIGSATLAITLLLSGCTSGPNSQNVNNSNETTPENNVASLSINENASKTNATNNSSIDTQPSSGVFYEIFVRSFYDSDGDGIGDFKGLTQKLDYLNDGNPNTTEDLGIGGIWLMPINPSPSYHGYDVTDYRSINPEYGTMDDFKKFLDEAHKRGIKVVMDLVVNHSSSEHPWFIEASENKDSKYRDYYTWAEDQNITVGGSSAAGSGNPWHVLNGSHYLGTFFSGMPDLNFDNPKVRDEFKDIGRYWLDLGLDGFRLDAAKHIYENLLTDKSQETTDKNVAWWQEFRKALHETHPHAYLVGEIWDNNATTIASYVNDAMDSGFNFGMSSIMIQSAKYETDSKPGFTLERTYTLYSKISNGNFVDAPFLTNHDLVRIMTQLDGDTNHAKMAASLLLTLPGNPFIYYGDEIGMLGAKPDESIREPMQWYKGGSGEGQTTWELTTYNTGQPGSSVEEQTIDPDSLLSHYRTIISFRNTVPALKDGDIRNYSSGVKGVTTFVRLTEVQKVLVVHNLTGSEQIVELTDEPEKYSFKDILKTTNKEAKLEGSKLTIPAYSTTILE</sequence>
<dbReference type="InterPro" id="IPR013780">
    <property type="entry name" value="Glyco_hydro_b"/>
</dbReference>
<dbReference type="EMBL" id="JACJIP010000001">
    <property type="protein sequence ID" value="MBA9083636.1"/>
    <property type="molecule type" value="Genomic_DNA"/>
</dbReference>
<dbReference type="SUPFAM" id="SSF51011">
    <property type="entry name" value="Glycosyl hydrolase domain"/>
    <property type="match status" value="1"/>
</dbReference>
<dbReference type="PANTHER" id="PTHR10357">
    <property type="entry name" value="ALPHA-AMYLASE FAMILY MEMBER"/>
    <property type="match status" value="1"/>
</dbReference>
<evidence type="ECO:0000313" key="8">
    <source>
        <dbReference type="Proteomes" id="UP000567067"/>
    </source>
</evidence>
<dbReference type="Proteomes" id="UP000567067">
    <property type="component" value="Unassembled WGS sequence"/>
</dbReference>
<keyword evidence="2 5" id="KW-0378">Hydrolase</keyword>
<feature type="domain" description="Glycosyl hydrolase family 13 catalytic" evidence="6">
    <location>
        <begin position="84"/>
        <end position="489"/>
    </location>
</feature>
<keyword evidence="3 5" id="KW-0326">Glycosidase</keyword>
<dbReference type="PANTHER" id="PTHR10357:SF179">
    <property type="entry name" value="NEUTRAL AND BASIC AMINO ACID TRANSPORT PROTEIN RBAT"/>
    <property type="match status" value="1"/>
</dbReference>
<evidence type="ECO:0000256" key="3">
    <source>
        <dbReference type="ARBA" id="ARBA00023295"/>
    </source>
</evidence>
<dbReference type="Pfam" id="PF23915">
    <property type="entry name" value="SusG_C"/>
    <property type="match status" value="1"/>
</dbReference>
<protein>
    <recommendedName>
        <fullName evidence="5">Alpha-amylase</fullName>
        <ecNumber evidence="5">3.2.1.1</ecNumber>
    </recommendedName>
</protein>